<dbReference type="InterPro" id="IPR036830">
    <property type="entry name" value="PP_kinase_middle_dom_sf"/>
</dbReference>
<feature type="binding site" evidence="6">
    <location>
        <position position="63"/>
    </location>
    <ligand>
        <name>ATP</name>
        <dbReference type="ChEBI" id="CHEBI:30616"/>
    </ligand>
</feature>
<feature type="binding site" evidence="6">
    <location>
        <position position="484"/>
    </location>
    <ligand>
        <name>ATP</name>
        <dbReference type="ChEBI" id="CHEBI:30616"/>
    </ligand>
</feature>
<evidence type="ECO:0000256" key="4">
    <source>
        <dbReference type="ARBA" id="ARBA00022777"/>
    </source>
</evidence>
<feature type="binding site" evidence="6">
    <location>
        <position position="580"/>
    </location>
    <ligand>
        <name>ATP</name>
        <dbReference type="ChEBI" id="CHEBI:30616"/>
    </ligand>
</feature>
<feature type="domain" description="Polyphosphate kinase N-terminal" evidence="9">
    <location>
        <begin position="25"/>
        <end position="129"/>
    </location>
</feature>
<dbReference type="InterPro" id="IPR025200">
    <property type="entry name" value="PPK_C_dom2"/>
</dbReference>
<dbReference type="InterPro" id="IPR036832">
    <property type="entry name" value="PPK_N_dom_sf"/>
</dbReference>
<dbReference type="SUPFAM" id="SSF143724">
    <property type="entry name" value="PHP14-like"/>
    <property type="match status" value="1"/>
</dbReference>
<keyword evidence="5 6" id="KW-0067">ATP-binding</keyword>
<dbReference type="CDD" id="cd09165">
    <property type="entry name" value="PLDc_PaPPK1_C1_like"/>
    <property type="match status" value="1"/>
</dbReference>
<feature type="binding site" evidence="6">
    <location>
        <position position="391"/>
    </location>
    <ligand>
        <name>Mg(2+)</name>
        <dbReference type="ChEBI" id="CHEBI:18420"/>
    </ligand>
</feature>
<dbReference type="InterPro" id="IPR041108">
    <property type="entry name" value="PP_kinase_C_1"/>
</dbReference>
<dbReference type="RefSeq" id="WP_243068771.1">
    <property type="nucleotide sequence ID" value="NZ_JAIVFK010000011.1"/>
</dbReference>
<feature type="domain" description="Polyphosphate kinase C-terminal" evidence="11">
    <location>
        <begin position="348"/>
        <end position="510"/>
    </location>
</feature>
<comment type="PTM">
    <text evidence="6 7">An intermediate of this reaction is the autophosphorylated ppk in which a phosphate is covalently linked to a histidine residue through a N-P bond.</text>
</comment>
<protein>
    <recommendedName>
        <fullName evidence="6 7">Polyphosphate kinase</fullName>
        <ecNumber evidence="6 7">2.7.4.1</ecNumber>
    </recommendedName>
    <alternativeName>
        <fullName evidence="6">ATP-polyphosphate phosphotransferase</fullName>
    </alternativeName>
    <alternativeName>
        <fullName evidence="6">Polyphosphoric acid kinase</fullName>
    </alternativeName>
</protein>
<dbReference type="NCBIfam" id="TIGR03705">
    <property type="entry name" value="poly_P_kin"/>
    <property type="match status" value="1"/>
</dbReference>
<dbReference type="SUPFAM" id="SSF140356">
    <property type="entry name" value="PPK N-terminal domain-like"/>
    <property type="match status" value="1"/>
</dbReference>
<comment type="similarity">
    <text evidence="6 7">Belongs to the polyphosphate kinase 1 (PPK1) family.</text>
</comment>
<dbReference type="NCBIfam" id="NF003919">
    <property type="entry name" value="PRK05443.1-4"/>
    <property type="match status" value="1"/>
</dbReference>
<dbReference type="NCBIfam" id="NF003917">
    <property type="entry name" value="PRK05443.1-1"/>
    <property type="match status" value="1"/>
</dbReference>
<dbReference type="InterPro" id="IPR025198">
    <property type="entry name" value="PPK_N_dom"/>
</dbReference>
<dbReference type="NCBIfam" id="NF003918">
    <property type="entry name" value="PRK05443.1-2"/>
    <property type="match status" value="1"/>
</dbReference>
<dbReference type="PANTHER" id="PTHR30218:SF0">
    <property type="entry name" value="POLYPHOSPHATE KINASE"/>
    <property type="match status" value="1"/>
</dbReference>
<dbReference type="HAMAP" id="MF_00347">
    <property type="entry name" value="Polyphosphate_kinase"/>
    <property type="match status" value="1"/>
</dbReference>
<dbReference type="EMBL" id="JAIVFP010000001">
    <property type="protein sequence ID" value="MCI4681350.1"/>
    <property type="molecule type" value="Genomic_DNA"/>
</dbReference>
<dbReference type="Gene3D" id="3.30.870.10">
    <property type="entry name" value="Endonuclease Chain A"/>
    <property type="match status" value="2"/>
</dbReference>
<keyword evidence="1 6" id="KW-0597">Phosphoprotein</keyword>
<keyword evidence="13" id="KW-1185">Reference proteome</keyword>
<dbReference type="PIRSF" id="PIRSF015589">
    <property type="entry name" value="PP_kinase"/>
    <property type="match status" value="1"/>
</dbReference>
<organism evidence="12 13">
    <name type="scientific">Candidatus Rhodoblastus alkanivorans</name>
    <dbReference type="NCBI Taxonomy" id="2954117"/>
    <lineage>
        <taxon>Bacteria</taxon>
        <taxon>Pseudomonadati</taxon>
        <taxon>Pseudomonadota</taxon>
        <taxon>Alphaproteobacteria</taxon>
        <taxon>Hyphomicrobiales</taxon>
        <taxon>Rhodoblastaceae</taxon>
        <taxon>Rhodoblastus</taxon>
    </lineage>
</organism>
<evidence type="ECO:0000259" key="8">
    <source>
        <dbReference type="Pfam" id="PF02503"/>
    </source>
</evidence>
<feature type="domain" description="Polyphosphate kinase middle" evidence="8">
    <location>
        <begin position="139"/>
        <end position="318"/>
    </location>
</feature>
<dbReference type="PANTHER" id="PTHR30218">
    <property type="entry name" value="POLYPHOSPHATE KINASE"/>
    <property type="match status" value="1"/>
</dbReference>
<dbReference type="SUPFAM" id="SSF56024">
    <property type="entry name" value="Phospholipase D/nuclease"/>
    <property type="match status" value="2"/>
</dbReference>
<comment type="catalytic activity">
    <reaction evidence="6 7">
        <text>[phosphate](n) + ATP = [phosphate](n+1) + ADP</text>
        <dbReference type="Rhea" id="RHEA:19573"/>
        <dbReference type="Rhea" id="RHEA-COMP:9859"/>
        <dbReference type="Rhea" id="RHEA-COMP:14280"/>
        <dbReference type="ChEBI" id="CHEBI:16838"/>
        <dbReference type="ChEBI" id="CHEBI:30616"/>
        <dbReference type="ChEBI" id="CHEBI:456216"/>
        <dbReference type="EC" id="2.7.4.1"/>
    </reaction>
</comment>
<dbReference type="EC" id="2.7.4.1" evidence="6 7"/>
<feature type="domain" description="Polyphosphate kinase C-terminal" evidence="10">
    <location>
        <begin position="519"/>
        <end position="697"/>
    </location>
</feature>
<comment type="caution">
    <text evidence="12">The sequence shown here is derived from an EMBL/GenBank/DDBJ whole genome shotgun (WGS) entry which is preliminary data.</text>
</comment>
<keyword evidence="3 6" id="KW-0547">Nucleotide-binding</keyword>
<dbReference type="Gene3D" id="3.30.1840.10">
    <property type="entry name" value="Polyphosphate kinase middle domain"/>
    <property type="match status" value="1"/>
</dbReference>
<evidence type="ECO:0000259" key="10">
    <source>
        <dbReference type="Pfam" id="PF13090"/>
    </source>
</evidence>
<dbReference type="NCBIfam" id="NF003921">
    <property type="entry name" value="PRK05443.2-2"/>
    <property type="match status" value="1"/>
</dbReference>
<dbReference type="Proteomes" id="UP001139104">
    <property type="component" value="Unassembled WGS sequence"/>
</dbReference>
<evidence type="ECO:0000313" key="13">
    <source>
        <dbReference type="Proteomes" id="UP001139104"/>
    </source>
</evidence>
<feature type="binding site" evidence="6">
    <location>
        <position position="421"/>
    </location>
    <ligand>
        <name>Mg(2+)</name>
        <dbReference type="ChEBI" id="CHEBI:18420"/>
    </ligand>
</feature>
<feature type="binding site" evidence="6">
    <location>
        <position position="608"/>
    </location>
    <ligand>
        <name>ATP</name>
        <dbReference type="ChEBI" id="CHEBI:30616"/>
    </ligand>
</feature>
<dbReference type="InterPro" id="IPR024953">
    <property type="entry name" value="PP_kinase_middle"/>
</dbReference>
<comment type="cofactor">
    <cofactor evidence="6">
        <name>Mg(2+)</name>
        <dbReference type="ChEBI" id="CHEBI:18420"/>
    </cofactor>
</comment>
<keyword evidence="6" id="KW-0479">Metal-binding</keyword>
<evidence type="ECO:0000256" key="5">
    <source>
        <dbReference type="ARBA" id="ARBA00022840"/>
    </source>
</evidence>
<dbReference type="InterPro" id="IPR003414">
    <property type="entry name" value="PP_kinase"/>
</dbReference>
<dbReference type="Pfam" id="PF02503">
    <property type="entry name" value="PP_kinase"/>
    <property type="match status" value="1"/>
</dbReference>
<evidence type="ECO:0000313" key="12">
    <source>
        <dbReference type="EMBL" id="MCI4681350.1"/>
    </source>
</evidence>
<dbReference type="Pfam" id="PF17941">
    <property type="entry name" value="PP_kinase_C_1"/>
    <property type="match status" value="1"/>
</dbReference>
<sequence length="728" mass="81127">MNANANGEFAPGGAGSDLLSSPARFVNRELSWLAFNRRVLEEALNESHPLLERLRFLSISANNLDEFFMVRVSGVIEQLEAGLNAVSFDGLTLSQLHDEIRRQVETMTADQAAIWLDLRARLAQEGVAVVSRKAWSEADHKAMEEHFHNHVFLAVTPIAIDPTHPFPFIPNLELSVALDICRRDNGKTFCGLIRLPGKLRRFIPLPAVEGVETRYACLDDVVTVFADRLFPGCDFAATGAFRVVRDLDIEFDEDAENADDMVENFEAALRERRRGNAIRVECSPETPPAMREFIARALKLSALGDLVVEDQLALATLSQVVGAERPELKFTAFTARYPERVREFEGDAFAAIRHKDFIVHHPYETFDVVLQMLQQAACDPKVVSIKQTLYRTSSDSPIVAALIEAAEAGKSVTALVELKARFDEEANIRWARKMERAGVQVVFGFAELKTHAKLSMVAREEAEGIVTYCHIGTGNYHPVTARIYTDLSAFTDEPRYGRDVAKIFNFISGNGALAPLERLVISPGNIKQRILQHLKQEMEYAARGEPAAFWGKCNSLADPEIIDALYEASRAGVRIELVVRGICCLRPGVPGLSENIKVKSIIGRFLEHSRIYAFGRGKKLPHAEAALYISSADLMPRNLDRRVETLFPIENPTMHEQVLNQVLLANLLDNEQSWDILEDGTSRRVTRAANEEPFNAQNYFMTNPSLSGRGDALAISAPRDLARYGDSL</sequence>
<evidence type="ECO:0000259" key="9">
    <source>
        <dbReference type="Pfam" id="PF13089"/>
    </source>
</evidence>
<evidence type="ECO:0000256" key="3">
    <source>
        <dbReference type="ARBA" id="ARBA00022741"/>
    </source>
</evidence>
<dbReference type="GO" id="GO:0008976">
    <property type="term" value="F:polyphosphate kinase activity"/>
    <property type="evidence" value="ECO:0007669"/>
    <property type="project" value="UniProtKB-EC"/>
</dbReference>
<keyword evidence="6" id="KW-0460">Magnesium</keyword>
<dbReference type="Pfam" id="PF13089">
    <property type="entry name" value="PP_kinase_N"/>
    <property type="match status" value="1"/>
</dbReference>
<proteinExistence type="inferred from homology"/>
<name>A0ABS9Z203_9HYPH</name>
<accession>A0ABS9Z203</accession>
<comment type="function">
    <text evidence="6 7">Catalyzes the reversible transfer of the terminal phosphate of ATP to form a long-chain polyphosphate (polyP).</text>
</comment>
<feature type="active site" description="Phosphohistidine intermediate" evidence="6">
    <location>
        <position position="451"/>
    </location>
</feature>
<evidence type="ECO:0000256" key="7">
    <source>
        <dbReference type="RuleBase" id="RU003800"/>
    </source>
</evidence>
<dbReference type="Gene3D" id="1.20.58.310">
    <property type="entry name" value="Polyphosphate kinase N-terminal domain"/>
    <property type="match status" value="1"/>
</dbReference>
<gene>
    <name evidence="6" type="primary">ppk</name>
    <name evidence="12" type="ORF">K2U94_00960</name>
</gene>
<keyword evidence="4 6" id="KW-0418">Kinase</keyword>
<evidence type="ECO:0000256" key="1">
    <source>
        <dbReference type="ARBA" id="ARBA00022553"/>
    </source>
</evidence>
<keyword evidence="2 6" id="KW-0808">Transferase</keyword>
<evidence type="ECO:0000256" key="2">
    <source>
        <dbReference type="ARBA" id="ARBA00022679"/>
    </source>
</evidence>
<evidence type="ECO:0000256" key="6">
    <source>
        <dbReference type="HAMAP-Rule" id="MF_00347"/>
    </source>
</evidence>
<reference evidence="12" key="1">
    <citation type="journal article" date="2022" name="ISME J.">
        <title>Identification of active gaseous-alkane degraders at natural gas seeps.</title>
        <authorList>
            <person name="Farhan Ul Haque M."/>
            <person name="Hernandez M."/>
            <person name="Crombie A.T."/>
            <person name="Murrell J.C."/>
        </authorList>
    </citation>
    <scope>NUCLEOTIDE SEQUENCE</scope>
    <source>
        <strain evidence="12">PC2</strain>
    </source>
</reference>
<dbReference type="Pfam" id="PF13090">
    <property type="entry name" value="PP_kinase_C"/>
    <property type="match status" value="1"/>
</dbReference>
<evidence type="ECO:0000259" key="11">
    <source>
        <dbReference type="Pfam" id="PF17941"/>
    </source>
</evidence>